<protein>
    <submittedName>
        <fullName evidence="16">Putative TonB-dependent outer membrane heme receptor</fullName>
    </submittedName>
</protein>
<dbReference type="InterPro" id="IPR011276">
    <property type="entry name" value="TonB_haem/Hb_rcpt"/>
</dbReference>
<evidence type="ECO:0000256" key="7">
    <source>
        <dbReference type="ARBA" id="ARBA00023077"/>
    </source>
</evidence>
<dbReference type="NCBIfam" id="TIGR01785">
    <property type="entry name" value="TonB-hemin"/>
    <property type="match status" value="1"/>
</dbReference>
<dbReference type="InterPro" id="IPR010949">
    <property type="entry name" value="TonB_Hb/transfer/lactofer_rcpt"/>
</dbReference>
<evidence type="ECO:0000256" key="8">
    <source>
        <dbReference type="ARBA" id="ARBA00023136"/>
    </source>
</evidence>
<dbReference type="RefSeq" id="WP_062226681.1">
    <property type="nucleotide sequence ID" value="NZ_BBWR01000003.1"/>
</dbReference>
<dbReference type="InterPro" id="IPR000531">
    <property type="entry name" value="Beta-barrel_TonB"/>
</dbReference>
<dbReference type="Pfam" id="PF07715">
    <property type="entry name" value="Plug"/>
    <property type="match status" value="1"/>
</dbReference>
<evidence type="ECO:0000256" key="5">
    <source>
        <dbReference type="ARBA" id="ARBA00022692"/>
    </source>
</evidence>
<evidence type="ECO:0000256" key="12">
    <source>
        <dbReference type="RuleBase" id="RU003357"/>
    </source>
</evidence>
<reference evidence="16" key="1">
    <citation type="journal article" date="2015" name="Proc. Natl. Acad. Sci. U.S.A.">
        <title>Bacterial clade with the ribosomal RNA operon on a small plasmid rather than the chromosome.</title>
        <authorList>
            <person name="Anda M."/>
            <person name="Ohtsubo Y."/>
            <person name="Okubo T."/>
            <person name="Sugawara M."/>
            <person name="Nagata Y."/>
            <person name="Tsuda M."/>
            <person name="Minamisawa K."/>
            <person name="Mitsui H."/>
        </authorList>
    </citation>
    <scope>NUCLEOTIDE SEQUENCE</scope>
    <source>
        <strain evidence="16">JCM 14755</strain>
    </source>
</reference>
<keyword evidence="5 11" id="KW-0812">Transmembrane</keyword>
<comment type="subcellular location">
    <subcellularLocation>
        <location evidence="1 11">Cell outer membrane</location>
        <topology evidence="1 11">Multi-pass membrane protein</topology>
    </subcellularLocation>
</comment>
<keyword evidence="9 16" id="KW-0675">Receptor</keyword>
<evidence type="ECO:0000313" key="16">
    <source>
        <dbReference type="EMBL" id="BAT27637.1"/>
    </source>
</evidence>
<keyword evidence="4 11" id="KW-1134">Transmembrane beta strand</keyword>
<accession>A0A0P0Z0Y1</accession>
<dbReference type="Gene3D" id="2.40.170.20">
    <property type="entry name" value="TonB-dependent receptor, beta-barrel domain"/>
    <property type="match status" value="1"/>
</dbReference>
<evidence type="ECO:0000256" key="11">
    <source>
        <dbReference type="PROSITE-ProRule" id="PRU01360"/>
    </source>
</evidence>
<dbReference type="NCBIfam" id="TIGR01786">
    <property type="entry name" value="TonB-hemlactrns"/>
    <property type="match status" value="1"/>
</dbReference>
<proteinExistence type="inferred from homology"/>
<evidence type="ECO:0000259" key="14">
    <source>
        <dbReference type="Pfam" id="PF00593"/>
    </source>
</evidence>
<dbReference type="Pfam" id="PF00593">
    <property type="entry name" value="TonB_dep_Rec_b-barrel"/>
    <property type="match status" value="1"/>
</dbReference>
<dbReference type="PANTHER" id="PTHR30069:SF41">
    <property type="entry name" value="HEME_HEMOPEXIN UTILIZATION PROTEIN C"/>
    <property type="match status" value="1"/>
</dbReference>
<sequence length="703" mass="75528">MLRSDRSIPLLLSTVLCSVAAIPLARAAYAQEATATAGVIELDQVTILSDRRPQKPIDTLGGVSVVSRGEIDRMQPSLINEVLNTIPGVSAGPRNDDPATVVNIRGLQDSGRVNVLIDGARQNFQVAGHNAGNAFYVDPSLLAGIDVIRGPIANAYGSGAIGGVVSLRTLGIEDLVDPDEKAAMRLGIDLGSNGPSGLLNLQAGTYITDQLDVFGAFALRRNADYVAGNGDTIDLTGFGVESGIFKTRLRPADGHELEFSGLIYDTDFESATGTGDPRDTDVSTSTYRLGYRFDPADSQAIDLTFNLYRTDTDYRQTLQDGSGDRRKVDVATTGFDLYNSSIVDVTPSIATTLTYGVDAFRDEVDVSSDYDTTALFNPAGDRTLYGGFAQALFEYEELIDLTLGGRFDHYDLSSAASPDNKGDRFSPKVSLGITPVQGFQLYGLYAEGLRAPTLQEALVSGFHPAPAAFEFLPNPGLKPEVGHTVEAGVNLSYDDVFTGGDAFRAKLSVFQNDVDDYIDMDNIDRPGVINPCVAPGPRGRCFFRLPFDAVTYVNVDEARIRGIELEGAYDWGWGFAGLAGSLSEGENRQTGAPLDSIFPAKVTTTVGLRALANRLTYGARWHWVDAKGVDDVSTPELATSAYNIVDLFLAYEPDKNTRFDVSLKNVFDTEYVAYSGGPSIESFPAPGFEARVGLSFKLGVPKD</sequence>
<evidence type="ECO:0000256" key="1">
    <source>
        <dbReference type="ARBA" id="ARBA00004571"/>
    </source>
</evidence>
<keyword evidence="7 12" id="KW-0798">TonB box</keyword>
<dbReference type="PANTHER" id="PTHR30069">
    <property type="entry name" value="TONB-DEPENDENT OUTER MEMBRANE RECEPTOR"/>
    <property type="match status" value="1"/>
</dbReference>
<comment type="similarity">
    <text evidence="2 11 12">Belongs to the TonB-dependent receptor family.</text>
</comment>
<evidence type="ECO:0000256" key="4">
    <source>
        <dbReference type="ARBA" id="ARBA00022452"/>
    </source>
</evidence>
<dbReference type="GO" id="GO:0015232">
    <property type="term" value="F:heme transmembrane transporter activity"/>
    <property type="evidence" value="ECO:0007669"/>
    <property type="project" value="InterPro"/>
</dbReference>
<feature type="domain" description="TonB-dependent receptor plug" evidence="15">
    <location>
        <begin position="57"/>
        <end position="164"/>
    </location>
</feature>
<dbReference type="InterPro" id="IPR037066">
    <property type="entry name" value="Plug_dom_sf"/>
</dbReference>
<dbReference type="PROSITE" id="PS52016">
    <property type="entry name" value="TONB_DEPENDENT_REC_3"/>
    <property type="match status" value="1"/>
</dbReference>
<evidence type="ECO:0000256" key="6">
    <source>
        <dbReference type="ARBA" id="ARBA00022729"/>
    </source>
</evidence>
<feature type="signal peptide" evidence="13">
    <location>
        <begin position="1"/>
        <end position="27"/>
    </location>
</feature>
<evidence type="ECO:0000256" key="2">
    <source>
        <dbReference type="ARBA" id="ARBA00009810"/>
    </source>
</evidence>
<organism evidence="16">
    <name type="scientific">Aureimonas frigidaquae</name>
    <dbReference type="NCBI Taxonomy" id="424757"/>
    <lineage>
        <taxon>Bacteria</taxon>
        <taxon>Pseudomonadati</taxon>
        <taxon>Pseudomonadota</taxon>
        <taxon>Alphaproteobacteria</taxon>
        <taxon>Hyphomicrobiales</taxon>
        <taxon>Aurantimonadaceae</taxon>
        <taxon>Aureimonas</taxon>
    </lineage>
</organism>
<dbReference type="InterPro" id="IPR039426">
    <property type="entry name" value="TonB-dep_rcpt-like"/>
</dbReference>
<feature type="domain" description="TonB-dependent receptor-like beta-barrel" evidence="14">
    <location>
        <begin position="264"/>
        <end position="666"/>
    </location>
</feature>
<evidence type="ECO:0000256" key="3">
    <source>
        <dbReference type="ARBA" id="ARBA00022448"/>
    </source>
</evidence>
<evidence type="ECO:0000256" key="9">
    <source>
        <dbReference type="ARBA" id="ARBA00023170"/>
    </source>
</evidence>
<keyword evidence="6 13" id="KW-0732">Signal</keyword>
<dbReference type="CDD" id="cd01347">
    <property type="entry name" value="ligand_gated_channel"/>
    <property type="match status" value="1"/>
</dbReference>
<keyword evidence="8 11" id="KW-0472">Membrane</keyword>
<evidence type="ECO:0000259" key="15">
    <source>
        <dbReference type="Pfam" id="PF07715"/>
    </source>
</evidence>
<dbReference type="GO" id="GO:0009279">
    <property type="term" value="C:cell outer membrane"/>
    <property type="evidence" value="ECO:0007669"/>
    <property type="project" value="UniProtKB-SubCell"/>
</dbReference>
<dbReference type="Gene3D" id="2.170.130.10">
    <property type="entry name" value="TonB-dependent receptor, plug domain"/>
    <property type="match status" value="1"/>
</dbReference>
<evidence type="ECO:0000256" key="10">
    <source>
        <dbReference type="ARBA" id="ARBA00023237"/>
    </source>
</evidence>
<dbReference type="AlphaFoldDB" id="A0A0P0Z0Y1"/>
<dbReference type="GO" id="GO:0015344">
    <property type="term" value="F:siderophore uptake transmembrane transporter activity"/>
    <property type="evidence" value="ECO:0007669"/>
    <property type="project" value="TreeGrafter"/>
</dbReference>
<evidence type="ECO:0000256" key="13">
    <source>
        <dbReference type="SAM" id="SignalP"/>
    </source>
</evidence>
<dbReference type="EMBL" id="LC066375">
    <property type="protein sequence ID" value="BAT27637.1"/>
    <property type="molecule type" value="Genomic_DNA"/>
</dbReference>
<dbReference type="SUPFAM" id="SSF56935">
    <property type="entry name" value="Porins"/>
    <property type="match status" value="1"/>
</dbReference>
<dbReference type="GO" id="GO:0044718">
    <property type="term" value="P:siderophore transmembrane transport"/>
    <property type="evidence" value="ECO:0007669"/>
    <property type="project" value="TreeGrafter"/>
</dbReference>
<dbReference type="OrthoDB" id="9796221at2"/>
<keyword evidence="10 11" id="KW-0998">Cell outer membrane</keyword>
<keyword evidence="3 11" id="KW-0813">Transport</keyword>
<feature type="chain" id="PRO_5006057973" evidence="13">
    <location>
        <begin position="28"/>
        <end position="703"/>
    </location>
</feature>
<dbReference type="InterPro" id="IPR012910">
    <property type="entry name" value="Plug_dom"/>
</dbReference>
<dbReference type="InterPro" id="IPR036942">
    <property type="entry name" value="Beta-barrel_TonB_sf"/>
</dbReference>
<name>A0A0P0Z0Y1_9HYPH</name>